<dbReference type="PANTHER" id="PTHR39184">
    <property type="match status" value="1"/>
</dbReference>
<evidence type="ECO:0000313" key="2">
    <source>
        <dbReference type="Proteomes" id="UP000467132"/>
    </source>
</evidence>
<dbReference type="Pfam" id="PF03237">
    <property type="entry name" value="Terminase_6N"/>
    <property type="match status" value="1"/>
</dbReference>
<dbReference type="InterPro" id="IPR052380">
    <property type="entry name" value="Viral_DNA_packaging_terminase"/>
</dbReference>
<comment type="caution">
    <text evidence="1">The sequence shown here is derived from an EMBL/GenBank/DDBJ whole genome shotgun (WGS) entry which is preliminary data.</text>
</comment>
<dbReference type="Gene3D" id="3.40.50.300">
    <property type="entry name" value="P-loop containing nucleotide triphosphate hydrolases"/>
    <property type="match status" value="1"/>
</dbReference>
<dbReference type="OrthoDB" id="4498710at2"/>
<evidence type="ECO:0000313" key="1">
    <source>
        <dbReference type="EMBL" id="NBI08073.1"/>
    </source>
</evidence>
<reference evidence="1 2" key="1">
    <citation type="submission" date="2018-08" db="EMBL/GenBank/DDBJ databases">
        <title>Murine metabolic-syndrome-specific gut microbial biobank.</title>
        <authorList>
            <person name="Liu C."/>
        </authorList>
    </citation>
    <scope>NUCLEOTIDE SEQUENCE [LARGE SCALE GENOMIC DNA]</scope>
    <source>
        <strain evidence="1 2">583</strain>
    </source>
</reference>
<dbReference type="InterPro" id="IPR027417">
    <property type="entry name" value="P-loop_NTPase"/>
</dbReference>
<protein>
    <submittedName>
        <fullName evidence="1">PBSX family phage terminase large subunit</fullName>
    </submittedName>
</protein>
<dbReference type="AlphaFoldDB" id="A0A845R6F6"/>
<accession>A0A845R6F6</accession>
<keyword evidence="2" id="KW-1185">Reference proteome</keyword>
<dbReference type="Proteomes" id="UP000467132">
    <property type="component" value="Unassembled WGS sequence"/>
</dbReference>
<dbReference type="Gene3D" id="3.30.420.280">
    <property type="match status" value="1"/>
</dbReference>
<organism evidence="1 2">
    <name type="scientific">Senegalia massiliensis</name>
    <dbReference type="NCBI Taxonomy" id="1720316"/>
    <lineage>
        <taxon>Bacteria</taxon>
        <taxon>Bacillati</taxon>
        <taxon>Bacillota</taxon>
        <taxon>Clostridia</taxon>
        <taxon>Eubacteriales</taxon>
        <taxon>Clostridiaceae</taxon>
        <taxon>Senegalia</taxon>
    </lineage>
</organism>
<sequence length="436" mass="50353">MAITKTKTINWGFGEKHKEYIRNCKYNTINVAEGAVRAGKTIDNVFAFAMELERTPDKIHLATGSTAANAKLNIGEANGFGLEYIFRGRSRWGKFKDNECIYVKTMTGEKIVIFAGGAKADSFKKIRGNSYGMWIATEINLHHDNTIKEAFNRQLMAKNRKIFWDLNPSKPKHQIYTEYIDLYKKKQEEAELVGGYNYQHFTIFDNINLTEQRIAEIISQYDKNSIWYQRDIIGKRMIAEGLIYRQFATNPKKYRTDKAKRNYMSINIGIDFGGNESKHAFVATGITRGYKEVVILESERYETDVDPDGLNQLFIDFVKRIINKYGKVNYVYPDNNEQVLIRGFKNVAKKERLNITIRDSKKIPIVDRIRLVTSLMAQGRFSYTQNAETVEDALTNAVWDSETDELKRLDDGTSDIDTLDALEYSIERDAKRFINQ</sequence>
<gene>
    <name evidence="1" type="ORF">D3Z33_14530</name>
</gene>
<proteinExistence type="predicted"/>
<dbReference type="PANTHER" id="PTHR39184:SF1">
    <property type="entry name" value="PBSX PHAGE TERMINASE LARGE SUBUNIT"/>
    <property type="match status" value="1"/>
</dbReference>
<dbReference type="RefSeq" id="WP_160198535.1">
    <property type="nucleotide sequence ID" value="NZ_QXXA01000019.1"/>
</dbReference>
<name>A0A845R6F6_9CLOT</name>
<dbReference type="EMBL" id="QXXA01000019">
    <property type="protein sequence ID" value="NBI08073.1"/>
    <property type="molecule type" value="Genomic_DNA"/>
</dbReference>